<feature type="compositionally biased region" description="Basic and acidic residues" evidence="5">
    <location>
        <begin position="306"/>
        <end position="317"/>
    </location>
</feature>
<evidence type="ECO:0000256" key="4">
    <source>
        <dbReference type="ARBA" id="ARBA00022840"/>
    </source>
</evidence>
<dbReference type="InterPro" id="IPR017871">
    <property type="entry name" value="ABC_transporter-like_CS"/>
</dbReference>
<organism evidence="7 8">
    <name type="scientific">Pengzhenrongella frigida</name>
    <dbReference type="NCBI Taxonomy" id="1259133"/>
    <lineage>
        <taxon>Bacteria</taxon>
        <taxon>Bacillati</taxon>
        <taxon>Actinomycetota</taxon>
        <taxon>Actinomycetes</taxon>
        <taxon>Micrococcales</taxon>
        <taxon>Pengzhenrongella</taxon>
    </lineage>
</organism>
<evidence type="ECO:0000259" key="6">
    <source>
        <dbReference type="PROSITE" id="PS50893"/>
    </source>
</evidence>
<dbReference type="PROSITE" id="PS00211">
    <property type="entry name" value="ABC_TRANSPORTER_1"/>
    <property type="match status" value="1"/>
</dbReference>
<evidence type="ECO:0000256" key="1">
    <source>
        <dbReference type="ARBA" id="ARBA00005417"/>
    </source>
</evidence>
<dbReference type="GO" id="GO:0055085">
    <property type="term" value="P:transmembrane transport"/>
    <property type="evidence" value="ECO:0007669"/>
    <property type="project" value="UniProtKB-ARBA"/>
</dbReference>
<dbReference type="SMART" id="SM00382">
    <property type="entry name" value="AAA"/>
    <property type="match status" value="1"/>
</dbReference>
<dbReference type="PANTHER" id="PTHR43776">
    <property type="entry name" value="TRANSPORT ATP-BINDING PROTEIN"/>
    <property type="match status" value="1"/>
</dbReference>
<dbReference type="OrthoDB" id="3677453at2"/>
<evidence type="ECO:0000313" key="8">
    <source>
        <dbReference type="Proteomes" id="UP000293764"/>
    </source>
</evidence>
<dbReference type="InterPro" id="IPR003439">
    <property type="entry name" value="ABC_transporter-like_ATP-bd"/>
</dbReference>
<evidence type="ECO:0000256" key="3">
    <source>
        <dbReference type="ARBA" id="ARBA00022741"/>
    </source>
</evidence>
<feature type="domain" description="ABC transporter" evidence="6">
    <location>
        <begin position="22"/>
        <end position="267"/>
    </location>
</feature>
<dbReference type="CDD" id="cd03257">
    <property type="entry name" value="ABC_NikE_OppD_transporters"/>
    <property type="match status" value="1"/>
</dbReference>
<dbReference type="Gene3D" id="3.40.50.300">
    <property type="entry name" value="P-loop containing nucleotide triphosphate hydrolases"/>
    <property type="match status" value="1"/>
</dbReference>
<proteinExistence type="inferred from homology"/>
<name>A0A4Q5N448_9MICO</name>
<dbReference type="EMBL" id="SDWW01000026">
    <property type="protein sequence ID" value="RYV50791.1"/>
    <property type="molecule type" value="Genomic_DNA"/>
</dbReference>
<dbReference type="RefSeq" id="WP_130102850.1">
    <property type="nucleotide sequence ID" value="NZ_SDWW01000026.1"/>
</dbReference>
<protein>
    <submittedName>
        <fullName evidence="7">ABC transporter ATP-binding protein</fullName>
    </submittedName>
</protein>
<dbReference type="Pfam" id="PF00005">
    <property type="entry name" value="ABC_tran"/>
    <property type="match status" value="1"/>
</dbReference>
<accession>A0A4Q5N448</accession>
<keyword evidence="8" id="KW-1185">Reference proteome</keyword>
<dbReference type="GO" id="GO:0005524">
    <property type="term" value="F:ATP binding"/>
    <property type="evidence" value="ECO:0007669"/>
    <property type="project" value="UniProtKB-KW"/>
</dbReference>
<evidence type="ECO:0000256" key="5">
    <source>
        <dbReference type="SAM" id="MobiDB-lite"/>
    </source>
</evidence>
<keyword evidence="2" id="KW-0813">Transport</keyword>
<comment type="similarity">
    <text evidence="1">Belongs to the ABC transporter superfamily.</text>
</comment>
<keyword evidence="4 7" id="KW-0067">ATP-binding</keyword>
<dbReference type="InterPro" id="IPR027417">
    <property type="entry name" value="P-loop_NTPase"/>
</dbReference>
<dbReference type="InterPro" id="IPR003593">
    <property type="entry name" value="AAA+_ATPase"/>
</dbReference>
<comment type="caution">
    <text evidence="7">The sequence shown here is derived from an EMBL/GenBank/DDBJ whole genome shotgun (WGS) entry which is preliminary data.</text>
</comment>
<evidence type="ECO:0000256" key="2">
    <source>
        <dbReference type="ARBA" id="ARBA00022448"/>
    </source>
</evidence>
<reference evidence="7 8" key="1">
    <citation type="submission" date="2019-01" db="EMBL/GenBank/DDBJ databases">
        <title>Novel species of Cellulomonas.</title>
        <authorList>
            <person name="Liu Q."/>
            <person name="Xin Y.-H."/>
        </authorList>
    </citation>
    <scope>NUCLEOTIDE SEQUENCE [LARGE SCALE GENOMIC DNA]</scope>
    <source>
        <strain evidence="7 8">HLT2-17</strain>
    </source>
</reference>
<evidence type="ECO:0000313" key="7">
    <source>
        <dbReference type="EMBL" id="RYV50791.1"/>
    </source>
</evidence>
<dbReference type="GO" id="GO:0015833">
    <property type="term" value="P:peptide transport"/>
    <property type="evidence" value="ECO:0007669"/>
    <property type="project" value="InterPro"/>
</dbReference>
<sequence length="317" mass="34108">MSAVTQHRPGAGRSAATDEPLLVVENLVVEYPGKGFRAPPFQALKGVSLSIRAGETVGLVGESGSGKTTLGRAVLGLAPVTGGEIRYAGDRISGINKKQRRALSDDLQVVFQDPYTSLNPAMTVNDILTEPLLVAGVSRTDANKRVRDLLDQVKLPQDAGQRLPREFSGGQRQRIAIARALSRDPKVIVCDEPVSALDLSNQARVLDLFIEIQERTGVAYLFITHDLSVVRHISHRVAVMYHGEIVESGDAGAVTSTPEHPYTQRLLLAAPVPDPVRQLQRRADRQRLATQLAAQDEQAGAGVGGDEAHSTDPSREA</sequence>
<gene>
    <name evidence="7" type="ORF">EUA98_11605</name>
</gene>
<dbReference type="PANTHER" id="PTHR43776:SF7">
    <property type="entry name" value="D,D-DIPEPTIDE TRANSPORT ATP-BINDING PROTEIN DDPF-RELATED"/>
    <property type="match status" value="1"/>
</dbReference>
<feature type="region of interest" description="Disordered" evidence="5">
    <location>
        <begin position="278"/>
        <end position="317"/>
    </location>
</feature>
<dbReference type="AlphaFoldDB" id="A0A4Q5N448"/>
<dbReference type="SUPFAM" id="SSF52540">
    <property type="entry name" value="P-loop containing nucleoside triphosphate hydrolases"/>
    <property type="match status" value="1"/>
</dbReference>
<dbReference type="Pfam" id="PF08352">
    <property type="entry name" value="oligo_HPY"/>
    <property type="match status" value="1"/>
</dbReference>
<dbReference type="Proteomes" id="UP000293764">
    <property type="component" value="Unassembled WGS sequence"/>
</dbReference>
<dbReference type="InterPro" id="IPR013563">
    <property type="entry name" value="Oligopep_ABC_C"/>
</dbReference>
<dbReference type="GO" id="GO:0016887">
    <property type="term" value="F:ATP hydrolysis activity"/>
    <property type="evidence" value="ECO:0007669"/>
    <property type="project" value="InterPro"/>
</dbReference>
<dbReference type="InterPro" id="IPR050319">
    <property type="entry name" value="ABC_transp_ATP-bind"/>
</dbReference>
<keyword evidence="3" id="KW-0547">Nucleotide-binding</keyword>
<dbReference type="PROSITE" id="PS50893">
    <property type="entry name" value="ABC_TRANSPORTER_2"/>
    <property type="match status" value="1"/>
</dbReference>